<dbReference type="Proteomes" id="UP000287865">
    <property type="component" value="Unassembled WGS sequence"/>
</dbReference>
<proteinExistence type="predicted"/>
<gene>
    <name evidence="1" type="ORF">CWE07_11325</name>
</gene>
<keyword evidence="2" id="KW-1185">Reference proteome</keyword>
<evidence type="ECO:0008006" key="3">
    <source>
        <dbReference type="Google" id="ProtNLM"/>
    </source>
</evidence>
<comment type="caution">
    <text evidence="1">The sequence shown here is derived from an EMBL/GenBank/DDBJ whole genome shotgun (WGS) entry which is preliminary data.</text>
</comment>
<name>A0ABY0BPR2_9GAMM</name>
<evidence type="ECO:0000313" key="2">
    <source>
        <dbReference type="Proteomes" id="UP000287865"/>
    </source>
</evidence>
<sequence>MPIQEFVMKKLAIATMATTLAVANIYTPVAANEIAEGICTAISADDRQRLRTILSNHNMRVRNVFTGIRCNGYSMLQFAITAEAAQVGDMITRQLPASMIAQDTVNGVPVLEWAESSGYASSDVVAAVRTRLGE</sequence>
<dbReference type="InterPro" id="IPR022193">
    <property type="entry name" value="DUF3718"/>
</dbReference>
<accession>A0ABY0BPR2</accession>
<reference evidence="1 2" key="1">
    <citation type="journal article" date="2018" name="Front. Microbiol.">
        <title>Genome-Based Analysis Reveals the Taxonomy and Diversity of the Family Idiomarinaceae.</title>
        <authorList>
            <person name="Liu Y."/>
            <person name="Lai Q."/>
            <person name="Shao Z."/>
        </authorList>
    </citation>
    <scope>NUCLEOTIDE SEQUENCE [LARGE SCALE GENOMIC DNA]</scope>
    <source>
        <strain evidence="1 2">CF12-14</strain>
    </source>
</reference>
<organism evidence="1 2">
    <name type="scientific">Aliidiomarina maris</name>
    <dbReference type="NCBI Taxonomy" id="531312"/>
    <lineage>
        <taxon>Bacteria</taxon>
        <taxon>Pseudomonadati</taxon>
        <taxon>Pseudomonadota</taxon>
        <taxon>Gammaproteobacteria</taxon>
        <taxon>Alteromonadales</taxon>
        <taxon>Idiomarinaceae</taxon>
        <taxon>Aliidiomarina</taxon>
    </lineage>
</organism>
<dbReference type="EMBL" id="PIPK01000011">
    <property type="protein sequence ID" value="RUO22168.1"/>
    <property type="molecule type" value="Genomic_DNA"/>
</dbReference>
<dbReference type="Pfam" id="PF12514">
    <property type="entry name" value="DUF3718"/>
    <property type="match status" value="1"/>
</dbReference>
<protein>
    <recommendedName>
        <fullName evidence="3">DUF3718 domain-containing protein</fullName>
    </recommendedName>
</protein>
<evidence type="ECO:0000313" key="1">
    <source>
        <dbReference type="EMBL" id="RUO22168.1"/>
    </source>
</evidence>